<keyword evidence="1" id="KW-0696">RNA-directed RNA polymerase</keyword>
<evidence type="ECO:0000313" key="4">
    <source>
        <dbReference type="Proteomes" id="UP000306102"/>
    </source>
</evidence>
<dbReference type="STRING" id="542762.A0A4S4DF92"/>
<keyword evidence="1" id="KW-0808">Transferase</keyword>
<dbReference type="InterPro" id="IPR007855">
    <property type="entry name" value="RDRP"/>
</dbReference>
<dbReference type="EMBL" id="SDRB02011427">
    <property type="protein sequence ID" value="THG01373.1"/>
    <property type="molecule type" value="Genomic_DNA"/>
</dbReference>
<proteinExistence type="inferred from homology"/>
<dbReference type="GO" id="GO:0030422">
    <property type="term" value="P:siRNA processing"/>
    <property type="evidence" value="ECO:0007669"/>
    <property type="project" value="TreeGrafter"/>
</dbReference>
<comment type="catalytic activity">
    <reaction evidence="1">
        <text>RNA(n) + a ribonucleoside 5'-triphosphate = RNA(n+1) + diphosphate</text>
        <dbReference type="Rhea" id="RHEA:21248"/>
        <dbReference type="Rhea" id="RHEA-COMP:14527"/>
        <dbReference type="Rhea" id="RHEA-COMP:17342"/>
        <dbReference type="ChEBI" id="CHEBI:33019"/>
        <dbReference type="ChEBI" id="CHEBI:61557"/>
        <dbReference type="ChEBI" id="CHEBI:140395"/>
        <dbReference type="EC" id="2.7.7.48"/>
    </reaction>
</comment>
<dbReference type="InterPro" id="IPR057596">
    <property type="entry name" value="RDRP_core"/>
</dbReference>
<keyword evidence="1" id="KW-0548">Nucleotidyltransferase</keyword>
<gene>
    <name evidence="3" type="ORF">TEA_006324</name>
</gene>
<keyword evidence="1" id="KW-0943">RNA-mediated gene silencing</keyword>
<dbReference type="GO" id="GO:0031380">
    <property type="term" value="C:nuclear RNA-directed RNA polymerase complex"/>
    <property type="evidence" value="ECO:0007669"/>
    <property type="project" value="TreeGrafter"/>
</dbReference>
<accession>A0A4S4DF92</accession>
<organism evidence="3 4">
    <name type="scientific">Camellia sinensis var. sinensis</name>
    <name type="common">China tea</name>
    <dbReference type="NCBI Taxonomy" id="542762"/>
    <lineage>
        <taxon>Eukaryota</taxon>
        <taxon>Viridiplantae</taxon>
        <taxon>Streptophyta</taxon>
        <taxon>Embryophyta</taxon>
        <taxon>Tracheophyta</taxon>
        <taxon>Spermatophyta</taxon>
        <taxon>Magnoliopsida</taxon>
        <taxon>eudicotyledons</taxon>
        <taxon>Gunneridae</taxon>
        <taxon>Pentapetalae</taxon>
        <taxon>asterids</taxon>
        <taxon>Ericales</taxon>
        <taxon>Theaceae</taxon>
        <taxon>Camellia</taxon>
    </lineage>
</organism>
<evidence type="ECO:0000313" key="3">
    <source>
        <dbReference type="EMBL" id="THG01373.1"/>
    </source>
</evidence>
<reference evidence="3 4" key="1">
    <citation type="journal article" date="2018" name="Proc. Natl. Acad. Sci. U.S.A.">
        <title>Draft genome sequence of Camellia sinensis var. sinensis provides insights into the evolution of the tea genome and tea quality.</title>
        <authorList>
            <person name="Wei C."/>
            <person name="Yang H."/>
            <person name="Wang S."/>
            <person name="Zhao J."/>
            <person name="Liu C."/>
            <person name="Gao L."/>
            <person name="Xia E."/>
            <person name="Lu Y."/>
            <person name="Tai Y."/>
            <person name="She G."/>
            <person name="Sun J."/>
            <person name="Cao H."/>
            <person name="Tong W."/>
            <person name="Gao Q."/>
            <person name="Li Y."/>
            <person name="Deng W."/>
            <person name="Jiang X."/>
            <person name="Wang W."/>
            <person name="Chen Q."/>
            <person name="Zhang S."/>
            <person name="Li H."/>
            <person name="Wu J."/>
            <person name="Wang P."/>
            <person name="Li P."/>
            <person name="Shi C."/>
            <person name="Zheng F."/>
            <person name="Jian J."/>
            <person name="Huang B."/>
            <person name="Shan D."/>
            <person name="Shi M."/>
            <person name="Fang C."/>
            <person name="Yue Y."/>
            <person name="Li F."/>
            <person name="Li D."/>
            <person name="Wei S."/>
            <person name="Han B."/>
            <person name="Jiang C."/>
            <person name="Yin Y."/>
            <person name="Xia T."/>
            <person name="Zhang Z."/>
            <person name="Bennetzen J.L."/>
            <person name="Zhao S."/>
            <person name="Wan X."/>
        </authorList>
    </citation>
    <scope>NUCLEOTIDE SEQUENCE [LARGE SCALE GENOMIC DNA]</scope>
    <source>
        <strain evidence="4">cv. Shuchazao</strain>
        <tissue evidence="3">Leaf</tissue>
    </source>
</reference>
<keyword evidence="1" id="KW-0694">RNA-binding</keyword>
<comment type="caution">
    <text evidence="3">The sequence shown here is derived from an EMBL/GenBank/DDBJ whole genome shotgun (WGS) entry which is preliminary data.</text>
</comment>
<comment type="similarity">
    <text evidence="1">Belongs to the RdRP family.</text>
</comment>
<keyword evidence="4" id="KW-1185">Reference proteome</keyword>
<comment type="function">
    <text evidence="1">Probably involved in the RNA silencing pathway and required for the generation of small interfering RNAs (siRNAs).</text>
</comment>
<dbReference type="AlphaFoldDB" id="A0A4S4DF92"/>
<feature type="domain" description="RDRP core" evidence="2">
    <location>
        <begin position="10"/>
        <end position="156"/>
    </location>
</feature>
<dbReference type="EC" id="2.7.7.48" evidence="1"/>
<dbReference type="PANTHER" id="PTHR23079">
    <property type="entry name" value="RNA-DEPENDENT RNA POLYMERASE"/>
    <property type="match status" value="1"/>
</dbReference>
<dbReference type="GO" id="GO:0003723">
    <property type="term" value="F:RNA binding"/>
    <property type="evidence" value="ECO:0007669"/>
    <property type="project" value="UniProtKB-KW"/>
</dbReference>
<dbReference type="GO" id="GO:0003968">
    <property type="term" value="F:RNA-directed RNA polymerase activity"/>
    <property type="evidence" value="ECO:0007669"/>
    <property type="project" value="UniProtKB-KW"/>
</dbReference>
<name>A0A4S4DF92_CAMSN</name>
<evidence type="ECO:0000259" key="2">
    <source>
        <dbReference type="Pfam" id="PF05183"/>
    </source>
</evidence>
<protein>
    <recommendedName>
        <fullName evidence="1">RNA-dependent RNA polymerase</fullName>
        <ecNumber evidence="1">2.7.7.48</ecNumber>
    </recommendedName>
</protein>
<evidence type="ECO:0000256" key="1">
    <source>
        <dbReference type="RuleBase" id="RU363098"/>
    </source>
</evidence>
<sequence>MFSLMELGKSADFGLRVAKKCGLKSSTTSAFQIRYGGYKGVVAVDPNSSMKLSLRMSMSKYESDNTKLDVLAWSKYQPCFLNRQLITLLSTLGVRDHIFEKKQREAIEELNTILTEPLMAQEALELMSPGENTNILKEMLLCGYKPDAEPFLSMML</sequence>
<dbReference type="PANTHER" id="PTHR23079:SF1">
    <property type="entry name" value="RNA-DEPENDENT RNA POLYMERASE 1"/>
    <property type="match status" value="1"/>
</dbReference>
<dbReference type="Pfam" id="PF05183">
    <property type="entry name" value="RdRP"/>
    <property type="match status" value="1"/>
</dbReference>
<dbReference type="Proteomes" id="UP000306102">
    <property type="component" value="Unassembled WGS sequence"/>
</dbReference>